<evidence type="ECO:0000313" key="3">
    <source>
        <dbReference type="Proteomes" id="UP001280121"/>
    </source>
</evidence>
<dbReference type="PANTHER" id="PTHR33144">
    <property type="entry name" value="OS10G0409366 PROTEIN-RELATED"/>
    <property type="match status" value="1"/>
</dbReference>
<dbReference type="EMBL" id="JANJYI010000009">
    <property type="protein sequence ID" value="KAK2637433.1"/>
    <property type="molecule type" value="Genomic_DNA"/>
</dbReference>
<feature type="region of interest" description="Disordered" evidence="1">
    <location>
        <begin position="116"/>
        <end position="141"/>
    </location>
</feature>
<feature type="compositionally biased region" description="Acidic residues" evidence="1">
    <location>
        <begin position="119"/>
        <end position="134"/>
    </location>
</feature>
<dbReference type="PANTHER" id="PTHR33144:SF55">
    <property type="entry name" value="CHROMATIN REMODELER BROMODOMAIN FAMILY"/>
    <property type="match status" value="1"/>
</dbReference>
<proteinExistence type="predicted"/>
<dbReference type="Proteomes" id="UP001280121">
    <property type="component" value="Unassembled WGS sequence"/>
</dbReference>
<name>A0AAD9TKU2_9ROSI</name>
<reference evidence="2" key="1">
    <citation type="journal article" date="2023" name="Plant J.">
        <title>Genome sequences and population genomics provide insights into the demographic history, inbreeding, and mutation load of two 'living fossil' tree species of Dipteronia.</title>
        <authorList>
            <person name="Feng Y."/>
            <person name="Comes H.P."/>
            <person name="Chen J."/>
            <person name="Zhu S."/>
            <person name="Lu R."/>
            <person name="Zhang X."/>
            <person name="Li P."/>
            <person name="Qiu J."/>
            <person name="Olsen K.M."/>
            <person name="Qiu Y."/>
        </authorList>
    </citation>
    <scope>NUCLEOTIDE SEQUENCE</scope>
    <source>
        <strain evidence="2">KIB01</strain>
    </source>
</reference>
<evidence type="ECO:0000313" key="2">
    <source>
        <dbReference type="EMBL" id="KAK2637433.1"/>
    </source>
</evidence>
<dbReference type="AlphaFoldDB" id="A0AAD9TKU2"/>
<comment type="caution">
    <text evidence="2">The sequence shown here is derived from an EMBL/GenBank/DDBJ whole genome shotgun (WGS) entry which is preliminary data.</text>
</comment>
<evidence type="ECO:0000256" key="1">
    <source>
        <dbReference type="SAM" id="MobiDB-lite"/>
    </source>
</evidence>
<protein>
    <submittedName>
        <fullName evidence="2">Uncharacterized protein</fullName>
    </submittedName>
</protein>
<dbReference type="InterPro" id="IPR004252">
    <property type="entry name" value="Probable_transposase_24"/>
</dbReference>
<accession>A0AAD9TKU2</accession>
<organism evidence="2 3">
    <name type="scientific">Dipteronia dyeriana</name>
    <dbReference type="NCBI Taxonomy" id="168575"/>
    <lineage>
        <taxon>Eukaryota</taxon>
        <taxon>Viridiplantae</taxon>
        <taxon>Streptophyta</taxon>
        <taxon>Embryophyta</taxon>
        <taxon>Tracheophyta</taxon>
        <taxon>Spermatophyta</taxon>
        <taxon>Magnoliopsida</taxon>
        <taxon>eudicotyledons</taxon>
        <taxon>Gunneridae</taxon>
        <taxon>Pentapetalae</taxon>
        <taxon>rosids</taxon>
        <taxon>malvids</taxon>
        <taxon>Sapindales</taxon>
        <taxon>Sapindaceae</taxon>
        <taxon>Hippocastanoideae</taxon>
        <taxon>Acereae</taxon>
        <taxon>Dipteronia</taxon>
    </lineage>
</organism>
<keyword evidence="3" id="KW-1185">Reference proteome</keyword>
<dbReference type="Pfam" id="PF03004">
    <property type="entry name" value="Transposase_24"/>
    <property type="match status" value="1"/>
</dbReference>
<gene>
    <name evidence="2" type="ORF">Ddye_032225</name>
</gene>
<sequence>MMKYKRVQVDDIQPMSGKGVAHVSNNRTNNQKVVGSRANCPKNITNMQFAEKGATKTIKSMKNMKQIERGSSLKLNSNILQVVGKRDSRSLENMSNNELGTINNRESAKNNLKIMSDDSATDEPSDLNIDETQDDAGSAHNKTHGRAHLQLLHLQNKSIQVELNVLRQPAGESGQKLGQYIGFIVKDFAITPLAFEDWRYMPQKTKIHMYVIIKNHSKTNKTNYGKMKMYHTGGTKSFVRLRDELTNNDPEGNEPNKIAMFKATYTKKKRQAD</sequence>